<dbReference type="InterPro" id="IPR011705">
    <property type="entry name" value="BACK"/>
</dbReference>
<dbReference type="Pfam" id="PF07707">
    <property type="entry name" value="BACK"/>
    <property type="match status" value="1"/>
</dbReference>
<organism evidence="2">
    <name type="scientific">Prymnesium polylepis</name>
    <dbReference type="NCBI Taxonomy" id="72548"/>
    <lineage>
        <taxon>Eukaryota</taxon>
        <taxon>Haptista</taxon>
        <taxon>Haptophyta</taxon>
        <taxon>Prymnesiophyceae</taxon>
        <taxon>Prymnesiales</taxon>
        <taxon>Prymnesiaceae</taxon>
        <taxon>Prymnesium</taxon>
    </lineage>
</organism>
<dbReference type="AlphaFoldDB" id="A0A7S4JIQ0"/>
<feature type="domain" description="BACK" evidence="1">
    <location>
        <begin position="4"/>
        <end position="52"/>
    </location>
</feature>
<evidence type="ECO:0000313" key="2">
    <source>
        <dbReference type="EMBL" id="CAE2264854.1"/>
    </source>
</evidence>
<gene>
    <name evidence="2" type="ORF">CPOL0286_LOCUS17324</name>
</gene>
<protein>
    <recommendedName>
        <fullName evidence="1">BACK domain-containing protein</fullName>
    </recommendedName>
</protein>
<proteinExistence type="predicted"/>
<dbReference type="EMBL" id="HBKO01037839">
    <property type="protein sequence ID" value="CAE2264854.1"/>
    <property type="molecule type" value="Transcribed_RNA"/>
</dbReference>
<evidence type="ECO:0000259" key="1">
    <source>
        <dbReference type="Pfam" id="PF07707"/>
    </source>
</evidence>
<accession>A0A7S4JIQ0</accession>
<dbReference type="Gene3D" id="1.25.40.420">
    <property type="match status" value="1"/>
</dbReference>
<reference evidence="2" key="1">
    <citation type="submission" date="2021-01" db="EMBL/GenBank/DDBJ databases">
        <authorList>
            <person name="Corre E."/>
            <person name="Pelletier E."/>
            <person name="Niang G."/>
            <person name="Scheremetjew M."/>
            <person name="Finn R."/>
            <person name="Kale V."/>
            <person name="Holt S."/>
            <person name="Cochrane G."/>
            <person name="Meng A."/>
            <person name="Brown T."/>
            <person name="Cohen L."/>
        </authorList>
    </citation>
    <scope>NUCLEOTIDE SEQUENCE</scope>
    <source>
        <strain evidence="2">UIO037</strain>
    </source>
</reference>
<sequence>MNGEIVVQDELEVFRAIVTWATTNEAVAGDVAVLLKQVQFAAIEPADLRAHVMPEPLMQPHLGLVVDALLEFDRRGCCETRARCGSRWDYTIVEDEMLLYHRSSQVCVALNSASNGWIVICTKDAEGRRNAGTQYGYGPGRIQDDGGDSLRFDDDVLQELHEGTGESLEKVFREGRETLLYGNWLLRQGCGSTVVVSNNEGSPWDSLSLGGSPRLYLTRAGVDIGAEKLEIIPVGS</sequence>
<name>A0A7S4JIQ0_9EUKA</name>